<dbReference type="Proteomes" id="UP000198949">
    <property type="component" value="Unassembled WGS sequence"/>
</dbReference>
<sequence length="256" mass="27324">MTNSPYASGPADPGRAPQPAGPPPGPAAQPGRPAPLSFQYQPHNPYATFGTPTGPVLPPPPTFAERWGITASKERPRQVTWILQLLWIHLAATVVLLLMSLTTAIFAFAVFSFLLVGGLVFGLVVAAACLVLIWAVAKEELGRFGFQDPRKSIYIGLGVLGLNGLLGAFSILKVIPGAVQILTVLLILALLYTKPVRAWLNDRPGNWPRKIPDQHPNAQQQAPQQPVWRDVPPPAAPQPPAADGQGPAATGWPPRP</sequence>
<evidence type="ECO:0000256" key="2">
    <source>
        <dbReference type="SAM" id="Phobius"/>
    </source>
</evidence>
<evidence type="ECO:0000313" key="3">
    <source>
        <dbReference type="EMBL" id="SDD35474.1"/>
    </source>
</evidence>
<dbReference type="EMBL" id="FNAD01000003">
    <property type="protein sequence ID" value="SDD35474.1"/>
    <property type="molecule type" value="Genomic_DNA"/>
</dbReference>
<dbReference type="RefSeq" id="WP_091031070.1">
    <property type="nucleotide sequence ID" value="NZ_FNAD01000003.1"/>
</dbReference>
<keyword evidence="4" id="KW-1185">Reference proteome</keyword>
<feature type="transmembrane region" description="Helical" evidence="2">
    <location>
        <begin position="105"/>
        <end position="133"/>
    </location>
</feature>
<protein>
    <submittedName>
        <fullName evidence="3">Uncharacterized protein</fullName>
    </submittedName>
</protein>
<evidence type="ECO:0000256" key="1">
    <source>
        <dbReference type="SAM" id="MobiDB-lite"/>
    </source>
</evidence>
<reference evidence="4" key="1">
    <citation type="submission" date="2016-10" db="EMBL/GenBank/DDBJ databases">
        <authorList>
            <person name="Varghese N."/>
            <person name="Submissions S."/>
        </authorList>
    </citation>
    <scope>NUCLEOTIDE SEQUENCE [LARGE SCALE GENOMIC DNA]</scope>
    <source>
        <strain evidence="4">CGMCC 4.3516</strain>
    </source>
</reference>
<organism evidence="3 4">
    <name type="scientific">Glycomyces harbinensis</name>
    <dbReference type="NCBI Taxonomy" id="58114"/>
    <lineage>
        <taxon>Bacteria</taxon>
        <taxon>Bacillati</taxon>
        <taxon>Actinomycetota</taxon>
        <taxon>Actinomycetes</taxon>
        <taxon>Glycomycetales</taxon>
        <taxon>Glycomycetaceae</taxon>
        <taxon>Glycomyces</taxon>
    </lineage>
</organism>
<keyword evidence="2" id="KW-0812">Transmembrane</keyword>
<feature type="transmembrane region" description="Helical" evidence="2">
    <location>
        <begin position="79"/>
        <end position="99"/>
    </location>
</feature>
<keyword evidence="2" id="KW-0472">Membrane</keyword>
<keyword evidence="2" id="KW-1133">Transmembrane helix</keyword>
<accession>A0A1G6U2P6</accession>
<feature type="compositionally biased region" description="Pro residues" evidence="1">
    <location>
        <begin position="231"/>
        <end position="240"/>
    </location>
</feature>
<gene>
    <name evidence="3" type="ORF">SAMN05216270_103284</name>
</gene>
<feature type="transmembrane region" description="Helical" evidence="2">
    <location>
        <begin position="178"/>
        <end position="200"/>
    </location>
</feature>
<dbReference type="AlphaFoldDB" id="A0A1G6U2P6"/>
<feature type="transmembrane region" description="Helical" evidence="2">
    <location>
        <begin position="153"/>
        <end position="172"/>
    </location>
</feature>
<feature type="compositionally biased region" description="Low complexity" evidence="1">
    <location>
        <begin position="9"/>
        <end position="18"/>
    </location>
</feature>
<evidence type="ECO:0000313" key="4">
    <source>
        <dbReference type="Proteomes" id="UP000198949"/>
    </source>
</evidence>
<feature type="region of interest" description="Disordered" evidence="1">
    <location>
        <begin position="1"/>
        <end position="39"/>
    </location>
</feature>
<feature type="region of interest" description="Disordered" evidence="1">
    <location>
        <begin position="207"/>
        <end position="256"/>
    </location>
</feature>
<dbReference type="OrthoDB" id="5191789at2"/>
<name>A0A1G6U2P6_9ACTN</name>
<proteinExistence type="predicted"/>